<protein>
    <submittedName>
        <fullName evidence="2">Uncharacterized protein</fullName>
    </submittedName>
</protein>
<dbReference type="Proteomes" id="UP000000361">
    <property type="component" value="Chromosome 1"/>
</dbReference>
<dbReference type="EMBL" id="CP000489">
    <property type="protein sequence ID" value="ABL70104.1"/>
    <property type="molecule type" value="Genomic_DNA"/>
</dbReference>
<accession>A1B3L0</accession>
<evidence type="ECO:0000313" key="3">
    <source>
        <dbReference type="Proteomes" id="UP000000361"/>
    </source>
</evidence>
<gene>
    <name evidence="2" type="ordered locus">Pden_2012</name>
</gene>
<sequence>MREEIADRPTASCHTCRSGEEMGRGHMVRQRILISAMALFWATAAGAQGAGTDSAPLPKQGSAASSVVQVAPGPLDCAIWANRERLGPTYRQLAQAQGRETAETWLSQQRTALNLHAARMGKAATPCPA</sequence>
<evidence type="ECO:0000256" key="1">
    <source>
        <dbReference type="SAM" id="Phobius"/>
    </source>
</evidence>
<keyword evidence="1" id="KW-0472">Membrane</keyword>
<keyword evidence="1" id="KW-1133">Transmembrane helix</keyword>
<dbReference type="HOGENOM" id="CLU_1946718_0_0_5"/>
<keyword evidence="1" id="KW-0812">Transmembrane</keyword>
<dbReference type="EnsemblBacteria" id="ABL70104">
    <property type="protein sequence ID" value="ABL70104"/>
    <property type="gene ID" value="Pden_2012"/>
</dbReference>
<proteinExistence type="predicted"/>
<reference evidence="3" key="1">
    <citation type="submission" date="2006-12" db="EMBL/GenBank/DDBJ databases">
        <title>Complete sequence of chromosome 1 of Paracoccus denitrificans PD1222.</title>
        <authorList>
            <person name="Copeland A."/>
            <person name="Lucas S."/>
            <person name="Lapidus A."/>
            <person name="Barry K."/>
            <person name="Detter J.C."/>
            <person name="Glavina del Rio T."/>
            <person name="Hammon N."/>
            <person name="Israni S."/>
            <person name="Dalin E."/>
            <person name="Tice H."/>
            <person name="Pitluck S."/>
            <person name="Munk A.C."/>
            <person name="Brettin T."/>
            <person name="Bruce D."/>
            <person name="Han C."/>
            <person name="Tapia R."/>
            <person name="Gilna P."/>
            <person name="Schmutz J."/>
            <person name="Larimer F."/>
            <person name="Land M."/>
            <person name="Hauser L."/>
            <person name="Kyrpides N."/>
            <person name="Lykidis A."/>
            <person name="Spiro S."/>
            <person name="Richardson D.J."/>
            <person name="Moir J.W.B."/>
            <person name="Ferguson S.J."/>
            <person name="van Spanning R.J.M."/>
            <person name="Richardson P."/>
        </authorList>
    </citation>
    <scope>NUCLEOTIDE SEQUENCE [LARGE SCALE GENOMIC DNA]</scope>
    <source>
        <strain evidence="3">Pd 1222</strain>
    </source>
</reference>
<keyword evidence="3" id="KW-1185">Reference proteome</keyword>
<evidence type="ECO:0000313" key="2">
    <source>
        <dbReference type="EMBL" id="ABL70104.1"/>
    </source>
</evidence>
<dbReference type="eggNOG" id="ENOG50313RE">
    <property type="taxonomic scope" value="Bacteria"/>
</dbReference>
<dbReference type="STRING" id="318586.Pden_2012"/>
<name>A1B3L0_PARDP</name>
<organism evidence="2 3">
    <name type="scientific">Paracoccus denitrificans (strain Pd 1222)</name>
    <dbReference type="NCBI Taxonomy" id="318586"/>
    <lineage>
        <taxon>Bacteria</taxon>
        <taxon>Pseudomonadati</taxon>
        <taxon>Pseudomonadota</taxon>
        <taxon>Alphaproteobacteria</taxon>
        <taxon>Rhodobacterales</taxon>
        <taxon>Paracoccaceae</taxon>
        <taxon>Paracoccus</taxon>
    </lineage>
</organism>
<dbReference type="AlphaFoldDB" id="A1B3L0"/>
<dbReference type="KEGG" id="pde:Pden_2012"/>
<feature type="transmembrane region" description="Helical" evidence="1">
    <location>
        <begin position="32"/>
        <end position="50"/>
    </location>
</feature>